<dbReference type="Proteomes" id="UP000228934">
    <property type="component" value="Unassembled WGS sequence"/>
</dbReference>
<keyword evidence="1" id="KW-0472">Membrane</keyword>
<proteinExistence type="predicted"/>
<feature type="transmembrane region" description="Helical" evidence="1">
    <location>
        <begin position="12"/>
        <end position="32"/>
    </location>
</feature>
<keyword evidence="3" id="KW-1185">Reference proteome</keyword>
<sequence>MQLRFQSRISSQPVYTFYISFAVILVLVYIHIDRGTLSSFSTLTPTVQLFLSAGSHSFMLKNCGHYLAPLSFIVKWSVFESCDVFVSTGHTCRTFKRSHRICTMKTSALRD</sequence>
<name>A0A2G9RYJ5_AQUCT</name>
<keyword evidence="1" id="KW-1133">Transmembrane helix</keyword>
<evidence type="ECO:0000313" key="2">
    <source>
        <dbReference type="EMBL" id="PIO32914.1"/>
    </source>
</evidence>
<organism evidence="2 3">
    <name type="scientific">Aquarana catesbeiana</name>
    <name type="common">American bullfrog</name>
    <name type="synonym">Rana catesbeiana</name>
    <dbReference type="NCBI Taxonomy" id="8400"/>
    <lineage>
        <taxon>Eukaryota</taxon>
        <taxon>Metazoa</taxon>
        <taxon>Chordata</taxon>
        <taxon>Craniata</taxon>
        <taxon>Vertebrata</taxon>
        <taxon>Euteleostomi</taxon>
        <taxon>Amphibia</taxon>
        <taxon>Batrachia</taxon>
        <taxon>Anura</taxon>
        <taxon>Neobatrachia</taxon>
        <taxon>Ranoidea</taxon>
        <taxon>Ranidae</taxon>
        <taxon>Aquarana</taxon>
    </lineage>
</organism>
<gene>
    <name evidence="2" type="ORF">AB205_0017130</name>
</gene>
<protein>
    <submittedName>
        <fullName evidence="2">Uncharacterized protein</fullName>
    </submittedName>
</protein>
<evidence type="ECO:0000256" key="1">
    <source>
        <dbReference type="SAM" id="Phobius"/>
    </source>
</evidence>
<keyword evidence="1" id="KW-0812">Transmembrane</keyword>
<dbReference type="EMBL" id="KV928030">
    <property type="protein sequence ID" value="PIO32914.1"/>
    <property type="molecule type" value="Genomic_DNA"/>
</dbReference>
<dbReference type="AlphaFoldDB" id="A0A2G9RYJ5"/>
<accession>A0A2G9RYJ5</accession>
<evidence type="ECO:0000313" key="3">
    <source>
        <dbReference type="Proteomes" id="UP000228934"/>
    </source>
</evidence>
<reference evidence="3" key="1">
    <citation type="journal article" date="2017" name="Nat. Commun.">
        <title>The North American bullfrog draft genome provides insight into hormonal regulation of long noncoding RNA.</title>
        <authorList>
            <person name="Hammond S.A."/>
            <person name="Warren R.L."/>
            <person name="Vandervalk B.P."/>
            <person name="Kucuk E."/>
            <person name="Khan H."/>
            <person name="Gibb E.A."/>
            <person name="Pandoh P."/>
            <person name="Kirk H."/>
            <person name="Zhao Y."/>
            <person name="Jones M."/>
            <person name="Mungall A.J."/>
            <person name="Coope R."/>
            <person name="Pleasance S."/>
            <person name="Moore R.A."/>
            <person name="Holt R.A."/>
            <person name="Round J.M."/>
            <person name="Ohora S."/>
            <person name="Walle B.V."/>
            <person name="Veldhoen N."/>
            <person name="Helbing C.C."/>
            <person name="Birol I."/>
        </authorList>
    </citation>
    <scope>NUCLEOTIDE SEQUENCE [LARGE SCALE GENOMIC DNA]</scope>
</reference>